<dbReference type="InterPro" id="IPR036291">
    <property type="entry name" value="NAD(P)-bd_dom_sf"/>
</dbReference>
<evidence type="ECO:0000256" key="5">
    <source>
        <dbReference type="ARBA" id="ARBA00039630"/>
    </source>
</evidence>
<dbReference type="AlphaFoldDB" id="A0A814ESH8"/>
<dbReference type="GO" id="GO:0050661">
    <property type="term" value="F:NADP binding"/>
    <property type="evidence" value="ECO:0007669"/>
    <property type="project" value="InterPro"/>
</dbReference>
<feature type="compositionally biased region" description="Polar residues" evidence="7">
    <location>
        <begin position="462"/>
        <end position="475"/>
    </location>
</feature>
<dbReference type="InterPro" id="IPR026755">
    <property type="entry name" value="Fam221a/b"/>
</dbReference>
<feature type="coiled-coil region" evidence="6">
    <location>
        <begin position="427"/>
        <end position="458"/>
    </location>
</feature>
<dbReference type="Gene3D" id="2.30.29.30">
    <property type="entry name" value="Pleckstrin-homology domain (PH domain)/Phosphotyrosine-binding domain (PTB)"/>
    <property type="match status" value="1"/>
</dbReference>
<keyword evidence="4" id="KW-0862">Zinc</keyword>
<proteinExistence type="inferred from homology"/>
<dbReference type="Proteomes" id="UP000663845">
    <property type="component" value="Unassembled WGS sequence"/>
</dbReference>
<dbReference type="SUPFAM" id="SSF50729">
    <property type="entry name" value="PH domain-like"/>
    <property type="match status" value="1"/>
</dbReference>
<name>A0A814ESH8_9BILA</name>
<dbReference type="Pfam" id="PF25346">
    <property type="entry name" value="PH_MRCK"/>
    <property type="match status" value="1"/>
</dbReference>
<evidence type="ECO:0000259" key="9">
    <source>
        <dbReference type="PROSITE" id="PS50081"/>
    </source>
</evidence>
<evidence type="ECO:0000256" key="2">
    <source>
        <dbReference type="ARBA" id="ARBA00022553"/>
    </source>
</evidence>
<comment type="caution">
    <text evidence="10">The sequence shown here is derived from an EMBL/GenBank/DDBJ whole genome shotgun (WGS) entry which is preliminary data.</text>
</comment>
<dbReference type="InterPro" id="IPR002204">
    <property type="entry name" value="3-OH-isobutyrate_DH-rel_CS"/>
</dbReference>
<evidence type="ECO:0000256" key="1">
    <source>
        <dbReference type="ARBA" id="ARBA00011026"/>
    </source>
</evidence>
<dbReference type="GO" id="GO:0016491">
    <property type="term" value="F:oxidoreductase activity"/>
    <property type="evidence" value="ECO:0007669"/>
    <property type="project" value="InterPro"/>
</dbReference>
<evidence type="ECO:0000256" key="6">
    <source>
        <dbReference type="SAM" id="Coils"/>
    </source>
</evidence>
<dbReference type="InterPro" id="IPR001849">
    <property type="entry name" value="PH_domain"/>
</dbReference>
<dbReference type="SUPFAM" id="SSF51735">
    <property type="entry name" value="NAD(P)-binding Rossmann-fold domains"/>
    <property type="match status" value="1"/>
</dbReference>
<accession>A0A814ESH8</accession>
<comment type="similarity">
    <text evidence="1">Belongs to the FAM221 family.</text>
</comment>
<feature type="region of interest" description="Disordered" evidence="7">
    <location>
        <begin position="967"/>
        <end position="1040"/>
    </location>
</feature>
<evidence type="ECO:0000259" key="8">
    <source>
        <dbReference type="PROSITE" id="PS50003"/>
    </source>
</evidence>
<feature type="coiled-coil region" evidence="6">
    <location>
        <begin position="297"/>
        <end position="373"/>
    </location>
</feature>
<sequence length="1040" mass="118759">MSSSQLKVTFLGLGSMGSAMARNILKKGFQLTIWSRTISKAEEFVNAGARVEKSAREAVADADIIVSCLFDDKSCLDTAQGENGYLKGIKKGAVHVNTTTIGPNVASQLEKLHEEHGAYYVTGTVLGRPDVANAGQLRSFLGGKHEAIERARPVVETYSGGSIIVVGENPAHANVIKLSANMVLAANISLFGQVYAFNERWGIDNDVTHELLKIFYSHPGLLKYEEAVRTRNYEKEEGQGFTVEGGLKDVNTMLNTGDQVENERLNDELRMIHYEYENIKTKVIDYEEQVEVESKFSVLYRTQMNELKDEINELTDKLRQTTNEQKNVEDERDNLSKQLEITNVKLKTESLNLNLLQEQCAELDKEKNIMIIEVEALHTDFNGRLALLDSEINTFRDRYEKCQYDLEQAIKDRDAMSNKFKPVLDQLHDLERQVPDLRKKADDERAKKEAAVKKLQEIVTNPIQNNPFLSRPTGSSRRHDRDRNERNVARRLEQALEVERMKYKKLQNEKDEELSTLSEDINKLKRELETRRDEIDKYKRILDTRGSIDNISLTSDELDDDRDRLESWVQIPTRNIRRGGWKRQFAVIAKNKLLLYNSEKDQLAAISIDVEKLYHVRAVTQGDVLRVDPNMIPKIFQVLYDSEGQTLLNNSTTTMSNSMIQSQDQDRHTGEVIEYKGHSFVVVAYRMPTQCETCNRPCYNVFSPPPCLECTRCHVRCHKQHYDDKEEFMLPCRVNDKLSVKELLVMCVSENEQKQWIAKLSKKIPKRGIISQHDQTSSSRFRLHNRLYVSWVNPQGMDCILIGPQHKCLCRHKFSEHKTDFPEIPTERPILISCKQPGCRCVSFEYVANASGTSDPNCRCKHSLDNHNTRPPYKCQKSCNCTGFSAPFTCTCGESANKHITLVESKEEREQRGHPTGYATPYKAMGGLTGFSSLAEGYLRLDPSGRGRPDDEFLNQPITAMDHPILRSHASHDPNSAEAKSQMRRPGESELDFYERRYQERNKLSRSIRAPPNPYDADAHLTTGTRTDKPPPRRITGGKK</sequence>
<dbReference type="PANTHER" id="PTHR31214:SF2">
    <property type="entry name" value="PROTEIN FAM221A"/>
    <property type="match status" value="1"/>
</dbReference>
<dbReference type="EMBL" id="CAJNOG010000121">
    <property type="protein sequence ID" value="CAF0973368.1"/>
    <property type="molecule type" value="Genomic_DNA"/>
</dbReference>
<feature type="domain" description="Phorbol-ester/DAG-type" evidence="9">
    <location>
        <begin position="677"/>
        <end position="732"/>
    </location>
</feature>
<dbReference type="InterPro" id="IPR002219">
    <property type="entry name" value="PKC_DAG/PE"/>
</dbReference>
<dbReference type="InterPro" id="IPR011993">
    <property type="entry name" value="PH-like_dom_sf"/>
</dbReference>
<organism evidence="10 11">
    <name type="scientific">Adineta steineri</name>
    <dbReference type="NCBI Taxonomy" id="433720"/>
    <lineage>
        <taxon>Eukaryota</taxon>
        <taxon>Metazoa</taxon>
        <taxon>Spiralia</taxon>
        <taxon>Gnathifera</taxon>
        <taxon>Rotifera</taxon>
        <taxon>Eurotatoria</taxon>
        <taxon>Bdelloidea</taxon>
        <taxon>Adinetida</taxon>
        <taxon>Adinetidae</taxon>
        <taxon>Adineta</taxon>
    </lineage>
</organism>
<dbReference type="CDD" id="cd20813">
    <property type="entry name" value="C1_ROCK"/>
    <property type="match status" value="1"/>
</dbReference>
<dbReference type="PANTHER" id="PTHR31214">
    <property type="entry name" value="PROTEIN FAM221A-RELATED"/>
    <property type="match status" value="1"/>
</dbReference>
<dbReference type="Pfam" id="PF03446">
    <property type="entry name" value="NAD_binding_2"/>
    <property type="match status" value="1"/>
</dbReference>
<dbReference type="GO" id="GO:0046872">
    <property type="term" value="F:metal ion binding"/>
    <property type="evidence" value="ECO:0007669"/>
    <property type="project" value="UniProtKB-KW"/>
</dbReference>
<feature type="compositionally biased region" description="Basic and acidic residues" evidence="7">
    <location>
        <begin position="477"/>
        <end position="486"/>
    </location>
</feature>
<feature type="domain" description="PH" evidence="8">
    <location>
        <begin position="562"/>
        <end position="765"/>
    </location>
</feature>
<keyword evidence="6" id="KW-0175">Coiled coil</keyword>
<dbReference type="Pfam" id="PF14753">
    <property type="entry name" value="FAM221"/>
    <property type="match status" value="1"/>
</dbReference>
<dbReference type="InterPro" id="IPR006115">
    <property type="entry name" value="6PGDH_NADP-bd"/>
</dbReference>
<dbReference type="PROSITE" id="PS50003">
    <property type="entry name" value="PH_DOMAIN"/>
    <property type="match status" value="1"/>
</dbReference>
<feature type="coiled-coil region" evidence="6">
    <location>
        <begin position="489"/>
        <end position="541"/>
    </location>
</feature>
<dbReference type="PROSITE" id="PS50081">
    <property type="entry name" value="ZF_DAG_PE_2"/>
    <property type="match status" value="1"/>
</dbReference>
<dbReference type="SUPFAM" id="SSF48179">
    <property type="entry name" value="6-phosphogluconate dehydrogenase C-terminal domain-like"/>
    <property type="match status" value="1"/>
</dbReference>
<dbReference type="Gene3D" id="1.10.1040.10">
    <property type="entry name" value="N-(1-d-carboxylethyl)-l-norvaline Dehydrogenase, domain 2"/>
    <property type="match status" value="1"/>
</dbReference>
<gene>
    <name evidence="10" type="ORF">JYZ213_LOCUS14517</name>
</gene>
<evidence type="ECO:0000256" key="4">
    <source>
        <dbReference type="ARBA" id="ARBA00022833"/>
    </source>
</evidence>
<dbReference type="InterPro" id="IPR046349">
    <property type="entry name" value="C1-like_sf"/>
</dbReference>
<evidence type="ECO:0000256" key="3">
    <source>
        <dbReference type="ARBA" id="ARBA00022723"/>
    </source>
</evidence>
<dbReference type="Gene3D" id="3.30.60.20">
    <property type="match status" value="1"/>
</dbReference>
<reference evidence="10" key="1">
    <citation type="submission" date="2021-02" db="EMBL/GenBank/DDBJ databases">
        <authorList>
            <person name="Nowell W R."/>
        </authorList>
    </citation>
    <scope>NUCLEOTIDE SEQUENCE</scope>
</reference>
<dbReference type="InterPro" id="IPR057529">
    <property type="entry name" value="MRCK/ROCK_PH"/>
</dbReference>
<keyword evidence="3" id="KW-0479">Metal-binding</keyword>
<keyword evidence="2" id="KW-0597">Phosphoprotein</keyword>
<dbReference type="SUPFAM" id="SSF57889">
    <property type="entry name" value="Cysteine-rich domain"/>
    <property type="match status" value="1"/>
</dbReference>
<dbReference type="InterPro" id="IPR013328">
    <property type="entry name" value="6PGD_dom2"/>
</dbReference>
<dbReference type="Gene3D" id="3.40.50.720">
    <property type="entry name" value="NAD(P)-binding Rossmann-like Domain"/>
    <property type="match status" value="1"/>
</dbReference>
<evidence type="ECO:0000256" key="7">
    <source>
        <dbReference type="SAM" id="MobiDB-lite"/>
    </source>
</evidence>
<protein>
    <recommendedName>
        <fullName evidence="5">Protein FAM221A</fullName>
    </recommendedName>
</protein>
<evidence type="ECO:0000313" key="11">
    <source>
        <dbReference type="Proteomes" id="UP000663845"/>
    </source>
</evidence>
<dbReference type="PROSITE" id="PS00895">
    <property type="entry name" value="3_HYDROXYISOBUT_DH"/>
    <property type="match status" value="1"/>
</dbReference>
<feature type="compositionally biased region" description="Basic and acidic residues" evidence="7">
    <location>
        <begin position="985"/>
        <end position="1003"/>
    </location>
</feature>
<dbReference type="InterPro" id="IPR008927">
    <property type="entry name" value="6-PGluconate_DH-like_C_sf"/>
</dbReference>
<feature type="region of interest" description="Disordered" evidence="7">
    <location>
        <begin position="462"/>
        <end position="486"/>
    </location>
</feature>
<evidence type="ECO:0000313" key="10">
    <source>
        <dbReference type="EMBL" id="CAF0973368.1"/>
    </source>
</evidence>